<comment type="similarity">
    <text evidence="1">Belongs to the bacterial solute-binding protein 1 family.</text>
</comment>
<accession>A0ABW2ULK7</accession>
<keyword evidence="2 3" id="KW-0732">Signal</keyword>
<evidence type="ECO:0000313" key="5">
    <source>
        <dbReference type="Proteomes" id="UP001596516"/>
    </source>
</evidence>
<evidence type="ECO:0000256" key="2">
    <source>
        <dbReference type="ARBA" id="ARBA00022729"/>
    </source>
</evidence>
<dbReference type="PIRSF" id="PIRSF002825">
    <property type="entry name" value="CfbpA"/>
    <property type="match status" value="1"/>
</dbReference>
<evidence type="ECO:0000256" key="1">
    <source>
        <dbReference type="ARBA" id="ARBA00008520"/>
    </source>
</evidence>
<feature type="chain" id="PRO_5045693341" evidence="3">
    <location>
        <begin position="22"/>
        <end position="335"/>
    </location>
</feature>
<dbReference type="RefSeq" id="WP_377403903.1">
    <property type="nucleotide sequence ID" value="NZ_JBHTFQ010000006.1"/>
</dbReference>
<name>A0ABW2ULK7_9RHOB</name>
<evidence type="ECO:0000313" key="4">
    <source>
        <dbReference type="EMBL" id="MFC7704930.1"/>
    </source>
</evidence>
<dbReference type="InterPro" id="IPR006059">
    <property type="entry name" value="SBP"/>
</dbReference>
<dbReference type="Gene3D" id="3.40.190.10">
    <property type="entry name" value="Periplasmic binding protein-like II"/>
    <property type="match status" value="2"/>
</dbReference>
<keyword evidence="5" id="KW-1185">Reference proteome</keyword>
<protein>
    <submittedName>
        <fullName evidence="4">Fe(3+) ABC transporter substrate-binding protein</fullName>
    </submittedName>
</protein>
<gene>
    <name evidence="4" type="ORF">ACFQXB_12055</name>
</gene>
<dbReference type="CDD" id="cd13542">
    <property type="entry name" value="PBP2_FutA1_ilke"/>
    <property type="match status" value="1"/>
</dbReference>
<organism evidence="4 5">
    <name type="scientific">Plastorhodobacter daqingensis</name>
    <dbReference type="NCBI Taxonomy" id="1387281"/>
    <lineage>
        <taxon>Bacteria</taxon>
        <taxon>Pseudomonadati</taxon>
        <taxon>Pseudomonadota</taxon>
        <taxon>Alphaproteobacteria</taxon>
        <taxon>Rhodobacterales</taxon>
        <taxon>Paracoccaceae</taxon>
        <taxon>Plastorhodobacter</taxon>
    </lineage>
</organism>
<dbReference type="PANTHER" id="PTHR30006:SF15">
    <property type="entry name" value="IRON-UTILIZATION PERIPLASMIC PROTEIN"/>
    <property type="match status" value="1"/>
</dbReference>
<dbReference type="SUPFAM" id="SSF53850">
    <property type="entry name" value="Periplasmic binding protein-like II"/>
    <property type="match status" value="1"/>
</dbReference>
<dbReference type="EMBL" id="JBHTFQ010000006">
    <property type="protein sequence ID" value="MFC7704930.1"/>
    <property type="molecule type" value="Genomic_DNA"/>
</dbReference>
<dbReference type="PANTHER" id="PTHR30006">
    <property type="entry name" value="THIAMINE-BINDING PERIPLASMIC PROTEIN-RELATED"/>
    <property type="match status" value="1"/>
</dbReference>
<sequence length="335" mass="36723">MTLRSVLLGSALAAVAIPALADEVNVYTTRQAFLIEPVVEAFTEATGITVNLSYIESGLVERLTAEGERSPADLVLTVDIANLQQIVDADVLQPIDNDVLKAAVPEHLRSPDDLWYALTTRARVVYAHKDRVAEGEVTTYEDLADEKWRGRICTRPGVHNYNLALLAAVIAHHGEEAARDWAEGLKANLARKPEGNDRQQVRAVWAGECDIALANTYYMGAMLADDEQRAWAESARIVFPTFEDGGTHLNVSGVAMTKAAPNHDAAIQFLEYMVSPEAQAIYAELNHEYPVLEGAARSELVASWGEPAFDTHDLTEIARNRAAALRIMEEVDFDG</sequence>
<feature type="signal peptide" evidence="3">
    <location>
        <begin position="1"/>
        <end position="21"/>
    </location>
</feature>
<dbReference type="InterPro" id="IPR026045">
    <property type="entry name" value="Ferric-bd"/>
</dbReference>
<evidence type="ECO:0000256" key="3">
    <source>
        <dbReference type="SAM" id="SignalP"/>
    </source>
</evidence>
<dbReference type="Proteomes" id="UP001596516">
    <property type="component" value="Unassembled WGS sequence"/>
</dbReference>
<dbReference type="Pfam" id="PF13416">
    <property type="entry name" value="SBP_bac_8"/>
    <property type="match status" value="1"/>
</dbReference>
<reference evidence="5" key="1">
    <citation type="journal article" date="2019" name="Int. J. Syst. Evol. Microbiol.">
        <title>The Global Catalogue of Microorganisms (GCM) 10K type strain sequencing project: providing services to taxonomists for standard genome sequencing and annotation.</title>
        <authorList>
            <consortium name="The Broad Institute Genomics Platform"/>
            <consortium name="The Broad Institute Genome Sequencing Center for Infectious Disease"/>
            <person name="Wu L."/>
            <person name="Ma J."/>
        </authorList>
    </citation>
    <scope>NUCLEOTIDE SEQUENCE [LARGE SCALE GENOMIC DNA]</scope>
    <source>
        <strain evidence="5">CGMCC 1.12750</strain>
    </source>
</reference>
<comment type="caution">
    <text evidence="4">The sequence shown here is derived from an EMBL/GenBank/DDBJ whole genome shotgun (WGS) entry which is preliminary data.</text>
</comment>
<proteinExistence type="inferred from homology"/>